<feature type="transmembrane region" description="Helical" evidence="2">
    <location>
        <begin position="307"/>
        <end position="327"/>
    </location>
</feature>
<feature type="transmembrane region" description="Helical" evidence="2">
    <location>
        <begin position="333"/>
        <end position="357"/>
    </location>
</feature>
<keyword evidence="2" id="KW-0472">Membrane</keyword>
<feature type="transmembrane region" description="Helical" evidence="2">
    <location>
        <begin position="256"/>
        <end position="286"/>
    </location>
</feature>
<feature type="transmembrane region" description="Helical" evidence="2">
    <location>
        <begin position="209"/>
        <end position="236"/>
    </location>
</feature>
<keyword evidence="4" id="KW-1185">Reference proteome</keyword>
<evidence type="ECO:0000256" key="2">
    <source>
        <dbReference type="SAM" id="Phobius"/>
    </source>
</evidence>
<comment type="caution">
    <text evidence="3">The sequence shown here is derived from an EMBL/GenBank/DDBJ whole genome shotgun (WGS) entry which is preliminary data.</text>
</comment>
<keyword evidence="2" id="KW-1133">Transmembrane helix</keyword>
<organism evidence="3 4">
    <name type="scientific">Corynebacterium lipophilum</name>
    <dbReference type="NCBI Taxonomy" id="2804918"/>
    <lineage>
        <taxon>Bacteria</taxon>
        <taxon>Bacillati</taxon>
        <taxon>Actinomycetota</taxon>
        <taxon>Actinomycetes</taxon>
        <taxon>Mycobacteriales</taxon>
        <taxon>Corynebacteriaceae</taxon>
        <taxon>Corynebacterium</taxon>
    </lineage>
</organism>
<dbReference type="Proteomes" id="UP001205920">
    <property type="component" value="Unassembled WGS sequence"/>
</dbReference>
<reference evidence="3 4" key="1">
    <citation type="submission" date="2021-01" db="EMBL/GenBank/DDBJ databases">
        <title>Identification and Characterization of Corynebacterium sp.</title>
        <authorList>
            <person name="Luo Q."/>
            <person name="Qu P."/>
            <person name="Chen Q."/>
        </authorList>
    </citation>
    <scope>NUCLEOTIDE SEQUENCE [LARGE SCALE GENOMIC DNA]</scope>
    <source>
        <strain evidence="3 4">MC-18</strain>
    </source>
</reference>
<dbReference type="AlphaFoldDB" id="A0AAW5HVX2"/>
<dbReference type="EMBL" id="JAEUWV010000007">
    <property type="protein sequence ID" value="MCO6394603.1"/>
    <property type="molecule type" value="Genomic_DNA"/>
</dbReference>
<dbReference type="RefSeq" id="WP_252931383.1">
    <property type="nucleotide sequence ID" value="NZ_JAEUWV010000007.1"/>
</dbReference>
<evidence type="ECO:0000313" key="4">
    <source>
        <dbReference type="Proteomes" id="UP001205920"/>
    </source>
</evidence>
<proteinExistence type="predicted"/>
<name>A0AAW5HVX2_9CORY</name>
<evidence type="ECO:0000256" key="1">
    <source>
        <dbReference type="SAM" id="MobiDB-lite"/>
    </source>
</evidence>
<accession>A0AAW5HVX2</accession>
<feature type="transmembrane region" description="Helical" evidence="2">
    <location>
        <begin position="163"/>
        <end position="188"/>
    </location>
</feature>
<keyword evidence="2" id="KW-0812">Transmembrane</keyword>
<feature type="region of interest" description="Disordered" evidence="1">
    <location>
        <begin position="1"/>
        <end position="43"/>
    </location>
</feature>
<feature type="transmembrane region" description="Helical" evidence="2">
    <location>
        <begin position="134"/>
        <end position="151"/>
    </location>
</feature>
<feature type="compositionally biased region" description="Low complexity" evidence="1">
    <location>
        <begin position="23"/>
        <end position="41"/>
    </location>
</feature>
<protein>
    <recommendedName>
        <fullName evidence="5">Integral membrane protein</fullName>
    </recommendedName>
</protein>
<sequence length="372" mass="37774">MTEPNTPENDPQNPGGIPSYPEYGASPYGQSSGQPSGQSYGEQADFGAFDVNSAAQASGQSALRYHGAQLAVPTSPAAAMLANDDGFVGITPSQFGDGVTPHPISNPAANGVAHQLGTGKLSVGAALKYGFKTAYANPGTWLVLAFVYALLNNIGGVFQSDGVSALGTLVLFFASPLFIAAALQQTLVGPKQFILKDIKAAAYGKTLGMTVVVGIITTLIFALLMVIGFAVGFVGADPEALLNASGGDLSAIDPSVFATLFVGIGIAVLIMLLISPFFIFQSFYAADNNGTFGDAFKAGFTTAKRNYGGLLGLMIVCGILMATVSGSGAGSSAAAIVSLVLGTLLTAPALLAMVYAYRQVSGGPVPHEVAVA</sequence>
<evidence type="ECO:0000313" key="3">
    <source>
        <dbReference type="EMBL" id="MCO6394603.1"/>
    </source>
</evidence>
<evidence type="ECO:0008006" key="5">
    <source>
        <dbReference type="Google" id="ProtNLM"/>
    </source>
</evidence>
<gene>
    <name evidence="3" type="ORF">JMN37_06385</name>
</gene>
<feature type="compositionally biased region" description="Polar residues" evidence="1">
    <location>
        <begin position="1"/>
        <end position="12"/>
    </location>
</feature>